<evidence type="ECO:0000313" key="2">
    <source>
        <dbReference type="EMBL" id="KAK1278312.1"/>
    </source>
</evidence>
<accession>A0AAV9BPT0</accession>
<reference evidence="2" key="1">
    <citation type="journal article" date="2023" name="Nat. Commun.">
        <title>Diploid and tetraploid genomes of Acorus and the evolution of monocots.</title>
        <authorList>
            <person name="Ma L."/>
            <person name="Liu K.W."/>
            <person name="Li Z."/>
            <person name="Hsiao Y.Y."/>
            <person name="Qi Y."/>
            <person name="Fu T."/>
            <person name="Tang G.D."/>
            <person name="Zhang D."/>
            <person name="Sun W.H."/>
            <person name="Liu D.K."/>
            <person name="Li Y."/>
            <person name="Chen G.Z."/>
            <person name="Liu X.D."/>
            <person name="Liao X.Y."/>
            <person name="Jiang Y.T."/>
            <person name="Yu X."/>
            <person name="Hao Y."/>
            <person name="Huang J."/>
            <person name="Zhao X.W."/>
            <person name="Ke S."/>
            <person name="Chen Y.Y."/>
            <person name="Wu W.L."/>
            <person name="Hsu J.L."/>
            <person name="Lin Y.F."/>
            <person name="Huang M.D."/>
            <person name="Li C.Y."/>
            <person name="Huang L."/>
            <person name="Wang Z.W."/>
            <person name="Zhao X."/>
            <person name="Zhong W.Y."/>
            <person name="Peng D.H."/>
            <person name="Ahmad S."/>
            <person name="Lan S."/>
            <person name="Zhang J.S."/>
            <person name="Tsai W.C."/>
            <person name="Van de Peer Y."/>
            <person name="Liu Z.J."/>
        </authorList>
    </citation>
    <scope>NUCLEOTIDE SEQUENCE</scope>
    <source>
        <strain evidence="2">SCP</strain>
    </source>
</reference>
<comment type="caution">
    <text evidence="2">The sequence shown here is derived from an EMBL/GenBank/DDBJ whole genome shotgun (WGS) entry which is preliminary data.</text>
</comment>
<organism evidence="2 3">
    <name type="scientific">Acorus gramineus</name>
    <name type="common">Dwarf sweet flag</name>
    <dbReference type="NCBI Taxonomy" id="55184"/>
    <lineage>
        <taxon>Eukaryota</taxon>
        <taxon>Viridiplantae</taxon>
        <taxon>Streptophyta</taxon>
        <taxon>Embryophyta</taxon>
        <taxon>Tracheophyta</taxon>
        <taxon>Spermatophyta</taxon>
        <taxon>Magnoliopsida</taxon>
        <taxon>Liliopsida</taxon>
        <taxon>Acoraceae</taxon>
        <taxon>Acorus</taxon>
    </lineage>
</organism>
<dbReference type="GO" id="GO:0003676">
    <property type="term" value="F:nucleic acid binding"/>
    <property type="evidence" value="ECO:0007669"/>
    <property type="project" value="InterPro"/>
</dbReference>
<dbReference type="PANTHER" id="PTHR47723:SF19">
    <property type="entry name" value="POLYNUCLEOTIDYL TRANSFERASE, RIBONUCLEASE H-LIKE SUPERFAMILY PROTEIN"/>
    <property type="match status" value="1"/>
</dbReference>
<dbReference type="SUPFAM" id="SSF53098">
    <property type="entry name" value="Ribonuclease H-like"/>
    <property type="match status" value="1"/>
</dbReference>
<name>A0AAV9BPT0_ACOGR</name>
<dbReference type="InterPro" id="IPR002156">
    <property type="entry name" value="RNaseH_domain"/>
</dbReference>
<evidence type="ECO:0000259" key="1">
    <source>
        <dbReference type="Pfam" id="PF13456"/>
    </source>
</evidence>
<dbReference type="InterPro" id="IPR044730">
    <property type="entry name" value="RNase_H-like_dom_plant"/>
</dbReference>
<dbReference type="Proteomes" id="UP001179952">
    <property type="component" value="Unassembled WGS sequence"/>
</dbReference>
<dbReference type="InterPro" id="IPR036397">
    <property type="entry name" value="RNaseH_sf"/>
</dbReference>
<dbReference type="EMBL" id="JAUJYN010000002">
    <property type="protein sequence ID" value="KAK1278312.1"/>
    <property type="molecule type" value="Genomic_DNA"/>
</dbReference>
<dbReference type="CDD" id="cd06222">
    <property type="entry name" value="RNase_H_like"/>
    <property type="match status" value="1"/>
</dbReference>
<dbReference type="InterPro" id="IPR012337">
    <property type="entry name" value="RNaseH-like_sf"/>
</dbReference>
<gene>
    <name evidence="2" type="ORF">QJS04_geneDACA023361</name>
</gene>
<reference evidence="2" key="2">
    <citation type="submission" date="2023-06" db="EMBL/GenBank/DDBJ databases">
        <authorList>
            <person name="Ma L."/>
            <person name="Liu K.-W."/>
            <person name="Li Z."/>
            <person name="Hsiao Y.-Y."/>
            <person name="Qi Y."/>
            <person name="Fu T."/>
            <person name="Tang G."/>
            <person name="Zhang D."/>
            <person name="Sun W.-H."/>
            <person name="Liu D.-K."/>
            <person name="Li Y."/>
            <person name="Chen G.-Z."/>
            <person name="Liu X.-D."/>
            <person name="Liao X.-Y."/>
            <person name="Jiang Y.-T."/>
            <person name="Yu X."/>
            <person name="Hao Y."/>
            <person name="Huang J."/>
            <person name="Zhao X.-W."/>
            <person name="Ke S."/>
            <person name="Chen Y.-Y."/>
            <person name="Wu W.-L."/>
            <person name="Hsu J.-L."/>
            <person name="Lin Y.-F."/>
            <person name="Huang M.-D."/>
            <person name="Li C.-Y."/>
            <person name="Huang L."/>
            <person name="Wang Z.-W."/>
            <person name="Zhao X."/>
            <person name="Zhong W.-Y."/>
            <person name="Peng D.-H."/>
            <person name="Ahmad S."/>
            <person name="Lan S."/>
            <person name="Zhang J.-S."/>
            <person name="Tsai W.-C."/>
            <person name="Van De Peer Y."/>
            <person name="Liu Z.-J."/>
        </authorList>
    </citation>
    <scope>NUCLEOTIDE SEQUENCE</scope>
    <source>
        <strain evidence="2">SCP</strain>
        <tissue evidence="2">Leaves</tissue>
    </source>
</reference>
<dbReference type="PANTHER" id="PTHR47723">
    <property type="entry name" value="OS05G0353850 PROTEIN"/>
    <property type="match status" value="1"/>
</dbReference>
<keyword evidence="3" id="KW-1185">Reference proteome</keyword>
<dbReference type="AlphaFoldDB" id="A0AAV9BPT0"/>
<sequence length="322" mass="35483">MAFKFFDLVVLNCSSSFLLYAEKMKGFGLQKHFNGQSLLTWGPPSEVFVAAFIQDGMWCKLALWPSEFDYVRDEISQLGIGGCGSDILVWTGSKTAYIWTAILKSLKIPRATFIGNLCEDSSSLLSKACGDLFSVLLVQKTSITVQVKWSPPPIDWVKANSDGSLSEDRFGYGAITRNSSGDCIQTIAARTRAASINLLELKGILDELCLSKGNTSKVWSESDSTTAVAWAQGKGIFPWAALRDLREIKTLVALLTDWKISHVFREGNRVADVLAHWQSPLGSIVLSPNQMNHEIQKLVLEDKEGQLQNRASRPSLLSSTLS</sequence>
<protein>
    <recommendedName>
        <fullName evidence="1">RNase H type-1 domain-containing protein</fullName>
    </recommendedName>
</protein>
<feature type="domain" description="RNase H type-1" evidence="1">
    <location>
        <begin position="160"/>
        <end position="277"/>
    </location>
</feature>
<dbReference type="Gene3D" id="3.30.420.10">
    <property type="entry name" value="Ribonuclease H-like superfamily/Ribonuclease H"/>
    <property type="match status" value="1"/>
</dbReference>
<dbReference type="Pfam" id="PF13456">
    <property type="entry name" value="RVT_3"/>
    <property type="match status" value="1"/>
</dbReference>
<evidence type="ECO:0000313" key="3">
    <source>
        <dbReference type="Proteomes" id="UP001179952"/>
    </source>
</evidence>
<dbReference type="InterPro" id="IPR053151">
    <property type="entry name" value="RNase_H-like"/>
</dbReference>
<dbReference type="GO" id="GO:0004523">
    <property type="term" value="F:RNA-DNA hybrid ribonuclease activity"/>
    <property type="evidence" value="ECO:0007669"/>
    <property type="project" value="InterPro"/>
</dbReference>
<proteinExistence type="predicted"/>